<dbReference type="InterPro" id="IPR001387">
    <property type="entry name" value="Cro/C1-type_HTH"/>
</dbReference>
<evidence type="ECO:0000259" key="2">
    <source>
        <dbReference type="PROSITE" id="PS50943"/>
    </source>
</evidence>
<dbReference type="Pfam" id="PF13560">
    <property type="entry name" value="HTH_31"/>
    <property type="match status" value="1"/>
</dbReference>
<dbReference type="InterPro" id="IPR010982">
    <property type="entry name" value="Lambda_DNA-bd_dom_sf"/>
</dbReference>
<dbReference type="PROSITE" id="PS50943">
    <property type="entry name" value="HTH_CROC1"/>
    <property type="match status" value="1"/>
</dbReference>
<accession>A0ABX3MST8</accession>
<dbReference type="RefSeq" id="WP_078606327.1">
    <property type="nucleotide sequence ID" value="NZ_MPZV01000006.1"/>
</dbReference>
<feature type="region of interest" description="Disordered" evidence="1">
    <location>
        <begin position="78"/>
        <end position="117"/>
    </location>
</feature>
<proteinExistence type="predicted"/>
<organism evidence="3 4">
    <name type="scientific">Thioclava sediminum</name>
    <dbReference type="NCBI Taxonomy" id="1915319"/>
    <lineage>
        <taxon>Bacteria</taxon>
        <taxon>Pseudomonadati</taxon>
        <taxon>Pseudomonadota</taxon>
        <taxon>Alphaproteobacteria</taxon>
        <taxon>Rhodobacterales</taxon>
        <taxon>Paracoccaceae</taxon>
        <taxon>Thioclava</taxon>
    </lineage>
</organism>
<dbReference type="CDD" id="cd00093">
    <property type="entry name" value="HTH_XRE"/>
    <property type="match status" value="1"/>
</dbReference>
<feature type="compositionally biased region" description="Basic and acidic residues" evidence="1">
    <location>
        <begin position="78"/>
        <end position="89"/>
    </location>
</feature>
<reference evidence="3 4" key="1">
    <citation type="submission" date="2016-11" db="EMBL/GenBank/DDBJ databases">
        <title>A multilocus sequence analysis scheme for characterization of bacteria in the genus Thioclava.</title>
        <authorList>
            <person name="Liu Y."/>
            <person name="Shao Z."/>
        </authorList>
    </citation>
    <scope>NUCLEOTIDE SEQUENCE [LARGE SCALE GENOMIC DNA]</scope>
    <source>
        <strain evidence="3 4">TAW-CT134</strain>
    </source>
</reference>
<dbReference type="Proteomes" id="UP000190787">
    <property type="component" value="Unassembled WGS sequence"/>
</dbReference>
<gene>
    <name evidence="3" type="ORF">BMI91_19515</name>
</gene>
<dbReference type="Gene3D" id="1.10.260.40">
    <property type="entry name" value="lambda repressor-like DNA-binding domains"/>
    <property type="match status" value="1"/>
</dbReference>
<feature type="domain" description="HTH cro/C1-type" evidence="2">
    <location>
        <begin position="17"/>
        <end position="70"/>
    </location>
</feature>
<keyword evidence="4" id="KW-1185">Reference proteome</keyword>
<dbReference type="SUPFAM" id="SSF47413">
    <property type="entry name" value="lambda repressor-like DNA-binding domains"/>
    <property type="match status" value="1"/>
</dbReference>
<evidence type="ECO:0000313" key="3">
    <source>
        <dbReference type="EMBL" id="OOY22472.1"/>
    </source>
</evidence>
<evidence type="ECO:0000256" key="1">
    <source>
        <dbReference type="SAM" id="MobiDB-lite"/>
    </source>
</evidence>
<dbReference type="EMBL" id="MPZV01000006">
    <property type="protein sequence ID" value="OOY22472.1"/>
    <property type="molecule type" value="Genomic_DNA"/>
</dbReference>
<sequence>MASFQVQAVLKQLGADIQTARKRRMLSVQDFCERIGVSDKTLHKLERGDGGVRIETFAMALLALGELDRLKEMLDPAHDDLGHSLDRARLPKRISRKSGPRPPALRSDEINDDGVGF</sequence>
<feature type="compositionally biased region" description="Basic residues" evidence="1">
    <location>
        <begin position="90"/>
        <end position="99"/>
    </location>
</feature>
<name>A0ABX3MST8_9RHOB</name>
<comment type="caution">
    <text evidence="3">The sequence shown here is derived from an EMBL/GenBank/DDBJ whole genome shotgun (WGS) entry which is preliminary data.</text>
</comment>
<evidence type="ECO:0000313" key="4">
    <source>
        <dbReference type="Proteomes" id="UP000190787"/>
    </source>
</evidence>
<protein>
    <recommendedName>
        <fullName evidence="2">HTH cro/C1-type domain-containing protein</fullName>
    </recommendedName>
</protein>